<comment type="caution">
    <text evidence="2">The sequence shown here is derived from an EMBL/GenBank/DDBJ whole genome shotgun (WGS) entry which is preliminary data.</text>
</comment>
<dbReference type="EMBL" id="JAAAHY010002192">
    <property type="protein sequence ID" value="KAF9945094.1"/>
    <property type="molecule type" value="Genomic_DNA"/>
</dbReference>
<feature type="region of interest" description="Disordered" evidence="1">
    <location>
        <begin position="122"/>
        <end position="176"/>
    </location>
</feature>
<dbReference type="AlphaFoldDB" id="A0A9P6IRD3"/>
<proteinExistence type="predicted"/>
<gene>
    <name evidence="2" type="ORF">BGZ70_004045</name>
</gene>
<protein>
    <submittedName>
        <fullName evidence="2">Uncharacterized protein</fullName>
    </submittedName>
</protein>
<evidence type="ECO:0000313" key="3">
    <source>
        <dbReference type="Proteomes" id="UP000738359"/>
    </source>
</evidence>
<dbReference type="Proteomes" id="UP000738359">
    <property type="component" value="Unassembled WGS sequence"/>
</dbReference>
<dbReference type="OrthoDB" id="2422619at2759"/>
<name>A0A9P6IRD3_MORAP</name>
<sequence>MNDAQKKYLEYTPAKKYSFSDWALLSDHSNVEVLESIWTRVVLKQLKGSLQQDKTDAYRRLSALSQEDRAISLSSIATDRKMRHDLRPLVAQQQVIVAQAQADLDKKEASLKRAFAESPLLKDASHSGGVAHSRTRTGTSKRSRRQSKVGISTTDDASRDEDLEQDSILVAANGKR</sequence>
<evidence type="ECO:0000256" key="1">
    <source>
        <dbReference type="SAM" id="MobiDB-lite"/>
    </source>
</evidence>
<keyword evidence="3" id="KW-1185">Reference proteome</keyword>
<evidence type="ECO:0000313" key="2">
    <source>
        <dbReference type="EMBL" id="KAF9945094.1"/>
    </source>
</evidence>
<reference evidence="2" key="1">
    <citation type="journal article" date="2020" name="Fungal Divers.">
        <title>Resolving the Mortierellaceae phylogeny through synthesis of multi-gene phylogenetics and phylogenomics.</title>
        <authorList>
            <person name="Vandepol N."/>
            <person name="Liber J."/>
            <person name="Desiro A."/>
            <person name="Na H."/>
            <person name="Kennedy M."/>
            <person name="Barry K."/>
            <person name="Grigoriev I.V."/>
            <person name="Miller A.N."/>
            <person name="O'Donnell K."/>
            <person name="Stajich J.E."/>
            <person name="Bonito G."/>
        </authorList>
    </citation>
    <scope>NUCLEOTIDE SEQUENCE</scope>
    <source>
        <strain evidence="2">CK1249</strain>
    </source>
</reference>
<feature type="compositionally biased region" description="Basic residues" evidence="1">
    <location>
        <begin position="133"/>
        <end position="147"/>
    </location>
</feature>
<accession>A0A9P6IRD3</accession>
<organism evidence="2 3">
    <name type="scientific">Mortierella alpina</name>
    <name type="common">Oleaginous fungus</name>
    <name type="synonym">Mortierella renispora</name>
    <dbReference type="NCBI Taxonomy" id="64518"/>
    <lineage>
        <taxon>Eukaryota</taxon>
        <taxon>Fungi</taxon>
        <taxon>Fungi incertae sedis</taxon>
        <taxon>Mucoromycota</taxon>
        <taxon>Mortierellomycotina</taxon>
        <taxon>Mortierellomycetes</taxon>
        <taxon>Mortierellales</taxon>
        <taxon>Mortierellaceae</taxon>
        <taxon>Mortierella</taxon>
    </lineage>
</organism>